<dbReference type="Gene3D" id="3.40.50.720">
    <property type="entry name" value="NAD(P)-binding Rossmann-like Domain"/>
    <property type="match status" value="1"/>
</dbReference>
<dbReference type="PANTHER" id="PTHR43162:SF1">
    <property type="entry name" value="PRESTALK A DIFFERENTIATION PROTEIN A"/>
    <property type="match status" value="1"/>
</dbReference>
<sequence>MARILVTAATGRVGSELAQRLIAAGHDVSAVTSRPENADALRDAGATPVIADLQEPETFRQPAEGMDAIFLATPDDPRQDVMEGNLIALFAAAGKPHIVKLSAQSAGLDPPVSFGAYHRRSEEALEASGLPHTVLRPTFFQQSLLLFAQDVARKRKITAPVGKGRIAMVDVADVATAAEAVICSDRHFGETYTLTGPSAHSFDDIVGLLSDRLGHKIGFSSPPAFAARIVLPLVTGMPRWQSGLVVDLLSALKAGAQQETNGDVERLTGRPPRSIEDFITHNLHAFGG</sequence>
<organism evidence="2 3">
    <name type="scientific">Hoeflea poritis</name>
    <dbReference type="NCBI Taxonomy" id="2993659"/>
    <lineage>
        <taxon>Bacteria</taxon>
        <taxon>Pseudomonadati</taxon>
        <taxon>Pseudomonadota</taxon>
        <taxon>Alphaproteobacteria</taxon>
        <taxon>Hyphomicrobiales</taxon>
        <taxon>Rhizobiaceae</taxon>
        <taxon>Hoeflea</taxon>
    </lineage>
</organism>
<comment type="caution">
    <text evidence="2">The sequence shown here is derived from an EMBL/GenBank/DDBJ whole genome shotgun (WGS) entry which is preliminary data.</text>
</comment>
<dbReference type="Gene3D" id="3.90.25.10">
    <property type="entry name" value="UDP-galactose 4-epimerase, domain 1"/>
    <property type="match status" value="1"/>
</dbReference>
<dbReference type="EMBL" id="JAPJZH010000002">
    <property type="protein sequence ID" value="MDA4844434.1"/>
    <property type="molecule type" value="Genomic_DNA"/>
</dbReference>
<evidence type="ECO:0000259" key="1">
    <source>
        <dbReference type="Pfam" id="PF13460"/>
    </source>
</evidence>
<evidence type="ECO:0000313" key="2">
    <source>
        <dbReference type="EMBL" id="MDA4844434.1"/>
    </source>
</evidence>
<protein>
    <submittedName>
        <fullName evidence="2">NAD(P)H-binding protein</fullName>
    </submittedName>
</protein>
<evidence type="ECO:0000313" key="3">
    <source>
        <dbReference type="Proteomes" id="UP001148313"/>
    </source>
</evidence>
<name>A0ABT4VIK9_9HYPH</name>
<accession>A0ABT4VIK9</accession>
<reference evidence="2" key="1">
    <citation type="submission" date="2022-11" db="EMBL/GenBank/DDBJ databases">
        <title>Hoeflea poritis sp. nov., isolated from scleractinian coral Porites lutea.</title>
        <authorList>
            <person name="Zhang G."/>
            <person name="Wei Q."/>
            <person name="Cai L."/>
        </authorList>
    </citation>
    <scope>NUCLEOTIDE SEQUENCE</scope>
    <source>
        <strain evidence="2">E7-10</strain>
    </source>
</reference>
<dbReference type="Proteomes" id="UP001148313">
    <property type="component" value="Unassembled WGS sequence"/>
</dbReference>
<dbReference type="InterPro" id="IPR036291">
    <property type="entry name" value="NAD(P)-bd_dom_sf"/>
</dbReference>
<keyword evidence="3" id="KW-1185">Reference proteome</keyword>
<dbReference type="InterPro" id="IPR016040">
    <property type="entry name" value="NAD(P)-bd_dom"/>
</dbReference>
<dbReference type="SUPFAM" id="SSF51735">
    <property type="entry name" value="NAD(P)-binding Rossmann-fold domains"/>
    <property type="match status" value="1"/>
</dbReference>
<dbReference type="PANTHER" id="PTHR43162">
    <property type="match status" value="1"/>
</dbReference>
<gene>
    <name evidence="2" type="ORF">OOZ53_03690</name>
</gene>
<proteinExistence type="predicted"/>
<dbReference type="Pfam" id="PF13460">
    <property type="entry name" value="NAD_binding_10"/>
    <property type="match status" value="1"/>
</dbReference>
<dbReference type="InterPro" id="IPR051604">
    <property type="entry name" value="Ergot_Alk_Oxidoreductase"/>
</dbReference>
<feature type="domain" description="NAD(P)-binding" evidence="1">
    <location>
        <begin position="9"/>
        <end position="177"/>
    </location>
</feature>
<dbReference type="RefSeq" id="WP_271087964.1">
    <property type="nucleotide sequence ID" value="NZ_JAPJZH010000002.1"/>
</dbReference>